<dbReference type="Proteomes" id="UP000295636">
    <property type="component" value="Unassembled WGS sequence"/>
</dbReference>
<reference evidence="4 5" key="1">
    <citation type="submission" date="2019-03" db="EMBL/GenBank/DDBJ databases">
        <title>This is whole genome sequence of Paenibacillus sp MS74 strain.</title>
        <authorList>
            <person name="Trinh H.N."/>
        </authorList>
    </citation>
    <scope>NUCLEOTIDE SEQUENCE [LARGE SCALE GENOMIC DNA]</scope>
    <source>
        <strain evidence="4 5">MS74</strain>
    </source>
</reference>
<dbReference type="RefSeq" id="WP_133225425.1">
    <property type="nucleotide sequence ID" value="NZ_SMRT01000001.1"/>
</dbReference>
<dbReference type="InterPro" id="IPR058620">
    <property type="entry name" value="YtrI_C"/>
</dbReference>
<sequence>MKVPPFEQFAGLMKSTGLLIAGSIIGCAVFTAIYHHHLNIVLIENKELKAENEKLMQDNDTYKKSKNQQSIISRIEVVVESGDLNPLDKVTEQEIERRVRNDLSVVKGQKIAYVAESPHIYQRLLSQKTYHAISDKDYTVSMKTMLLIQTDLKVWVTAKEWRRTIP</sequence>
<name>A0A4V2ZUF0_9BACL</name>
<comment type="caution">
    <text evidence="4">The sequence shown here is derived from an EMBL/GenBank/DDBJ whole genome shotgun (WGS) entry which is preliminary data.</text>
</comment>
<evidence type="ECO:0000313" key="4">
    <source>
        <dbReference type="EMBL" id="TDG00715.1"/>
    </source>
</evidence>
<feature type="transmembrane region" description="Helical" evidence="2">
    <location>
        <begin position="12"/>
        <end position="34"/>
    </location>
</feature>
<proteinExistence type="predicted"/>
<dbReference type="EMBL" id="SMRT01000001">
    <property type="protein sequence ID" value="TDG00715.1"/>
    <property type="molecule type" value="Genomic_DNA"/>
</dbReference>
<dbReference type="PROSITE" id="PS51257">
    <property type="entry name" value="PROKAR_LIPOPROTEIN"/>
    <property type="match status" value="1"/>
</dbReference>
<dbReference type="Pfam" id="PF26347">
    <property type="entry name" value="YtrI_sporulation"/>
    <property type="match status" value="1"/>
</dbReference>
<evidence type="ECO:0000256" key="1">
    <source>
        <dbReference type="SAM" id="Coils"/>
    </source>
</evidence>
<feature type="domain" description="Sporulation membrane protein YtrI C-terminal" evidence="3">
    <location>
        <begin position="74"/>
        <end position="159"/>
    </location>
</feature>
<organism evidence="4 5">
    <name type="scientific">Paenibacillus piri</name>
    <dbReference type="NCBI Taxonomy" id="2547395"/>
    <lineage>
        <taxon>Bacteria</taxon>
        <taxon>Bacillati</taxon>
        <taxon>Bacillota</taxon>
        <taxon>Bacilli</taxon>
        <taxon>Bacillales</taxon>
        <taxon>Paenibacillaceae</taxon>
        <taxon>Paenibacillus</taxon>
    </lineage>
</organism>
<protein>
    <recommendedName>
        <fullName evidence="3">Sporulation membrane protein YtrI C-terminal domain-containing protein</fullName>
    </recommendedName>
</protein>
<keyword evidence="1" id="KW-0175">Coiled coil</keyword>
<keyword evidence="2" id="KW-0472">Membrane</keyword>
<evidence type="ECO:0000256" key="2">
    <source>
        <dbReference type="SAM" id="Phobius"/>
    </source>
</evidence>
<accession>A0A4V2ZUF0</accession>
<keyword evidence="2" id="KW-0812">Transmembrane</keyword>
<gene>
    <name evidence="4" type="ORF">E1757_03575</name>
</gene>
<evidence type="ECO:0000313" key="5">
    <source>
        <dbReference type="Proteomes" id="UP000295636"/>
    </source>
</evidence>
<keyword evidence="5" id="KW-1185">Reference proteome</keyword>
<dbReference type="AlphaFoldDB" id="A0A4V2ZUF0"/>
<keyword evidence="2" id="KW-1133">Transmembrane helix</keyword>
<evidence type="ECO:0000259" key="3">
    <source>
        <dbReference type="Pfam" id="PF26347"/>
    </source>
</evidence>
<dbReference type="OrthoDB" id="2655161at2"/>
<feature type="coiled-coil region" evidence="1">
    <location>
        <begin position="38"/>
        <end position="65"/>
    </location>
</feature>